<dbReference type="AlphaFoldDB" id="A0A0A9GS05"/>
<proteinExistence type="predicted"/>
<accession>A0A0A9GS05</accession>
<protein>
    <submittedName>
        <fullName evidence="1">Uncharacterized protein</fullName>
    </submittedName>
</protein>
<reference evidence="1" key="2">
    <citation type="journal article" date="2015" name="Data Brief">
        <title>Shoot transcriptome of the giant reed, Arundo donax.</title>
        <authorList>
            <person name="Barrero R.A."/>
            <person name="Guerrero F.D."/>
            <person name="Moolhuijzen P."/>
            <person name="Goolsby J.A."/>
            <person name="Tidwell J."/>
            <person name="Bellgard S.E."/>
            <person name="Bellgard M.I."/>
        </authorList>
    </citation>
    <scope>NUCLEOTIDE SEQUENCE</scope>
    <source>
        <tissue evidence="1">Shoot tissue taken approximately 20 cm above the soil surface</tissue>
    </source>
</reference>
<reference evidence="1" key="1">
    <citation type="submission" date="2014-09" db="EMBL/GenBank/DDBJ databases">
        <authorList>
            <person name="Magalhaes I.L.F."/>
            <person name="Oliveira U."/>
            <person name="Santos F.R."/>
            <person name="Vidigal T.H.D.A."/>
            <person name="Brescovit A.D."/>
            <person name="Santos A.J."/>
        </authorList>
    </citation>
    <scope>NUCLEOTIDE SEQUENCE</scope>
    <source>
        <tissue evidence="1">Shoot tissue taken approximately 20 cm above the soil surface</tissue>
    </source>
</reference>
<evidence type="ECO:0000313" key="1">
    <source>
        <dbReference type="EMBL" id="JAE27945.1"/>
    </source>
</evidence>
<dbReference type="EMBL" id="GBRH01169951">
    <property type="protein sequence ID" value="JAE27945.1"/>
    <property type="molecule type" value="Transcribed_RNA"/>
</dbReference>
<name>A0A0A9GS05_ARUDO</name>
<sequence>MRLVPYNTTKSLCIALLATQNRGNSSSANADLRKCSANLKSTLRV</sequence>
<organism evidence="1">
    <name type="scientific">Arundo donax</name>
    <name type="common">Giant reed</name>
    <name type="synonym">Donax arundinaceus</name>
    <dbReference type="NCBI Taxonomy" id="35708"/>
    <lineage>
        <taxon>Eukaryota</taxon>
        <taxon>Viridiplantae</taxon>
        <taxon>Streptophyta</taxon>
        <taxon>Embryophyta</taxon>
        <taxon>Tracheophyta</taxon>
        <taxon>Spermatophyta</taxon>
        <taxon>Magnoliopsida</taxon>
        <taxon>Liliopsida</taxon>
        <taxon>Poales</taxon>
        <taxon>Poaceae</taxon>
        <taxon>PACMAD clade</taxon>
        <taxon>Arundinoideae</taxon>
        <taxon>Arundineae</taxon>
        <taxon>Arundo</taxon>
    </lineage>
</organism>